<evidence type="ECO:0008006" key="4">
    <source>
        <dbReference type="Google" id="ProtNLM"/>
    </source>
</evidence>
<evidence type="ECO:0000313" key="3">
    <source>
        <dbReference type="Proteomes" id="UP000011083"/>
    </source>
</evidence>
<dbReference type="VEuPathDB" id="AmoebaDB:ACA1_233460"/>
<feature type="signal peptide" evidence="1">
    <location>
        <begin position="1"/>
        <end position="18"/>
    </location>
</feature>
<keyword evidence="1" id="KW-0732">Signal</keyword>
<proteinExistence type="predicted"/>
<evidence type="ECO:0000256" key="1">
    <source>
        <dbReference type="SAM" id="SignalP"/>
    </source>
</evidence>
<dbReference type="KEGG" id="acan:ACA1_233460"/>
<dbReference type="RefSeq" id="XP_004341012.1">
    <property type="nucleotide sequence ID" value="XM_004340964.1"/>
</dbReference>
<name>L8H2H0_ACACF</name>
<reference evidence="2 3" key="1">
    <citation type="journal article" date="2013" name="Genome Biol.">
        <title>Genome of Acanthamoeba castellanii highlights extensive lateral gene transfer and early evolution of tyrosine kinase signaling.</title>
        <authorList>
            <person name="Clarke M."/>
            <person name="Lohan A.J."/>
            <person name="Liu B."/>
            <person name="Lagkouvardos I."/>
            <person name="Roy S."/>
            <person name="Zafar N."/>
            <person name="Bertelli C."/>
            <person name="Schilde C."/>
            <person name="Kianianmomeni A."/>
            <person name="Burglin T.R."/>
            <person name="Frech C."/>
            <person name="Turcotte B."/>
            <person name="Kopec K.O."/>
            <person name="Synnott J.M."/>
            <person name="Choo C."/>
            <person name="Paponov I."/>
            <person name="Finkler A."/>
            <person name="Soon Heng Tan C."/>
            <person name="Hutchins A.P."/>
            <person name="Weinmeier T."/>
            <person name="Rattei T."/>
            <person name="Chu J.S."/>
            <person name="Gimenez G."/>
            <person name="Irimia M."/>
            <person name="Rigden D.J."/>
            <person name="Fitzpatrick D.A."/>
            <person name="Lorenzo-Morales J."/>
            <person name="Bateman A."/>
            <person name="Chiu C.H."/>
            <person name="Tang P."/>
            <person name="Hegemann P."/>
            <person name="Fromm H."/>
            <person name="Raoult D."/>
            <person name="Greub G."/>
            <person name="Miranda-Saavedra D."/>
            <person name="Chen N."/>
            <person name="Nash P."/>
            <person name="Ginger M.L."/>
            <person name="Horn M."/>
            <person name="Schaap P."/>
            <person name="Caler L."/>
            <person name="Loftus B."/>
        </authorList>
    </citation>
    <scope>NUCLEOTIDE SEQUENCE [LARGE SCALE GENOMIC DNA]</scope>
    <source>
        <strain evidence="2 3">Neff</strain>
    </source>
</reference>
<feature type="chain" id="PRO_5003990659" description="LRAT domain-containing protein" evidence="1">
    <location>
        <begin position="19"/>
        <end position="192"/>
    </location>
</feature>
<accession>L8H2H0</accession>
<dbReference type="EMBL" id="KB007939">
    <property type="protein sequence ID" value="ELR18948.1"/>
    <property type="molecule type" value="Genomic_DNA"/>
</dbReference>
<gene>
    <name evidence="2" type="ORF">ACA1_233460</name>
</gene>
<dbReference type="Proteomes" id="UP000011083">
    <property type="component" value="Unassembled WGS sequence"/>
</dbReference>
<protein>
    <recommendedName>
        <fullName evidence="4">LRAT domain-containing protein</fullName>
    </recommendedName>
</protein>
<dbReference type="GeneID" id="14919717"/>
<keyword evidence="3" id="KW-1185">Reference proteome</keyword>
<dbReference type="AlphaFoldDB" id="L8H2H0"/>
<organism evidence="2 3">
    <name type="scientific">Acanthamoeba castellanii (strain ATCC 30010 / Neff)</name>
    <dbReference type="NCBI Taxonomy" id="1257118"/>
    <lineage>
        <taxon>Eukaryota</taxon>
        <taxon>Amoebozoa</taxon>
        <taxon>Discosea</taxon>
        <taxon>Longamoebia</taxon>
        <taxon>Centramoebida</taxon>
        <taxon>Acanthamoebidae</taxon>
        <taxon>Acanthamoeba</taxon>
    </lineage>
</organism>
<evidence type="ECO:0000313" key="2">
    <source>
        <dbReference type="EMBL" id="ELR18948.1"/>
    </source>
</evidence>
<dbReference type="OrthoDB" id="10533093at2759"/>
<sequence length="192" mass="20949">MILLGAGLAPFTGGASLALTVYGAGRVVAEETVIASQSHVAPVYNLIPDSSELRNERVVLLEVMYCHIVGDDIGGEMADAGATLLARGMLITTQAAHHHYVILTLESGALVYMDKHNKRNIRVRTDKKGLNIVGDRWLRGEVLKSTAPTRWGGNVSLNDLVNKASSSNLEYYHLIDSNCQHFAEELYQFVQA</sequence>